<keyword evidence="2" id="KW-1185">Reference proteome</keyword>
<feature type="compositionally biased region" description="Low complexity" evidence="1">
    <location>
        <begin position="461"/>
        <end position="483"/>
    </location>
</feature>
<dbReference type="OrthoDB" id="21648at2759"/>
<dbReference type="Gramene" id="Aco013564.1.mrna1">
    <property type="protein sequence ID" value="Aco013564.1.mrna1"/>
    <property type="gene ID" value="Aco013564.1.path1"/>
</dbReference>
<dbReference type="AlphaFoldDB" id="A0A6P5GRS2"/>
<name>A0A6P5GRS2_ANACO</name>
<feature type="compositionally biased region" description="Basic and acidic residues" evidence="1">
    <location>
        <begin position="77"/>
        <end position="88"/>
    </location>
</feature>
<dbReference type="CDD" id="cd11650">
    <property type="entry name" value="AT4G37440_like"/>
    <property type="match status" value="1"/>
</dbReference>
<accession>A0A6P5GRS2</accession>
<sequence>MGPSQALEGTEEERKPNLIIKSELEEGIKDFVDPKDAAGLVCMDSYADSSVHVEAFADRRKEDAFMDQEVDILECGKENAVEPVKDEDPNATEYSSSFGDSFSESDSELKPHGSDGEAESLYSAPKGDAAVLNGTGIFKKKKLTPHWKAYIRPHQWQIEKVLLYIHECSSQAQKYDREVALLEHEKELHSKMIELDGSVSRSVPLTCQSNRRNAMKRRKRKRYEDIVDASSYMSNHVFFSYYENKRAETDGHSIDDDNGDLVDQNMKGNEDTHWLFGSKGVNDSLEEILLTIESVQSRVLNLRSHLSKATSKTVKETSLVGNFANAQTNCAQSASCSPGKNGDAVMPAEGPHTPPHNVSDFEMEDAVRPGSAVSSYGDAADFDKIGSAVGFIFSADKTFDPNHIKDLCKANVDDDVLIYNQVAEEAYQNFEKVNHPTASQQPLQDLVKKEEADSPSEEESTAPTTATIQDPSAEGEAGAASQEAHLKPCYAGKRRGRKPKRRRRGASISASNILRERIQKRKLSKKTS</sequence>
<feature type="region of interest" description="Disordered" evidence="1">
    <location>
        <begin position="77"/>
        <end position="122"/>
    </location>
</feature>
<dbReference type="GeneID" id="109725711"/>
<dbReference type="RefSeq" id="XP_020110602.1">
    <property type="nucleotide sequence ID" value="XM_020255013.1"/>
</dbReference>
<dbReference type="PANTHER" id="PTHR34057:SF1">
    <property type="entry name" value="ELONGATION FACTOR"/>
    <property type="match status" value="1"/>
</dbReference>
<dbReference type="Proteomes" id="UP000515123">
    <property type="component" value="Linkage group 20"/>
</dbReference>
<protein>
    <submittedName>
        <fullName evidence="3 4">Uncharacterized protein LOC109725711</fullName>
    </submittedName>
</protein>
<feature type="compositionally biased region" description="Low complexity" evidence="1">
    <location>
        <begin position="95"/>
        <end position="104"/>
    </location>
</feature>
<dbReference type="RefSeq" id="XP_020110603.1">
    <property type="nucleotide sequence ID" value="XM_020255014.1"/>
</dbReference>
<evidence type="ECO:0000313" key="5">
    <source>
        <dbReference type="RefSeq" id="XP_020110604.1"/>
    </source>
</evidence>
<reference evidence="3 4" key="2">
    <citation type="submission" date="2025-04" db="UniProtKB">
        <authorList>
            <consortium name="RefSeq"/>
        </authorList>
    </citation>
    <scope>IDENTIFICATION</scope>
    <source>
        <tissue evidence="3 4">Leaf</tissue>
    </source>
</reference>
<evidence type="ECO:0000313" key="3">
    <source>
        <dbReference type="RefSeq" id="XP_020110602.1"/>
    </source>
</evidence>
<feature type="region of interest" description="Disordered" evidence="1">
    <location>
        <begin position="435"/>
        <end position="528"/>
    </location>
</feature>
<dbReference type="PANTHER" id="PTHR34057">
    <property type="entry name" value="ELONGATION FACTOR"/>
    <property type="match status" value="1"/>
</dbReference>
<dbReference type="InterPro" id="IPR038745">
    <property type="entry name" value="AT4G37440-like"/>
</dbReference>
<proteinExistence type="predicted"/>
<evidence type="ECO:0000313" key="2">
    <source>
        <dbReference type="Proteomes" id="UP000515123"/>
    </source>
</evidence>
<gene>
    <name evidence="3 4 5" type="primary">LOC109725711</name>
</gene>
<evidence type="ECO:0000313" key="4">
    <source>
        <dbReference type="RefSeq" id="XP_020110603.1"/>
    </source>
</evidence>
<feature type="compositionally biased region" description="Basic residues" evidence="1">
    <location>
        <begin position="492"/>
        <end position="505"/>
    </location>
</feature>
<reference evidence="2" key="1">
    <citation type="journal article" date="2015" name="Nat. Genet.">
        <title>The pineapple genome and the evolution of CAM photosynthesis.</title>
        <authorList>
            <person name="Ming R."/>
            <person name="VanBuren R."/>
            <person name="Wai C.M."/>
            <person name="Tang H."/>
            <person name="Schatz M.C."/>
            <person name="Bowers J.E."/>
            <person name="Lyons E."/>
            <person name="Wang M.L."/>
            <person name="Chen J."/>
            <person name="Biggers E."/>
            <person name="Zhang J."/>
            <person name="Huang L."/>
            <person name="Zhang L."/>
            <person name="Miao W."/>
            <person name="Zhang J."/>
            <person name="Ye Z."/>
            <person name="Miao C."/>
            <person name="Lin Z."/>
            <person name="Wang H."/>
            <person name="Zhou H."/>
            <person name="Yim W.C."/>
            <person name="Priest H.D."/>
            <person name="Zheng C."/>
            <person name="Woodhouse M."/>
            <person name="Edger P.P."/>
            <person name="Guyot R."/>
            <person name="Guo H.B."/>
            <person name="Guo H."/>
            <person name="Zheng G."/>
            <person name="Singh R."/>
            <person name="Sharma A."/>
            <person name="Min X."/>
            <person name="Zheng Y."/>
            <person name="Lee H."/>
            <person name="Gurtowski J."/>
            <person name="Sedlazeck F.J."/>
            <person name="Harkess A."/>
            <person name="McKain M.R."/>
            <person name="Liao Z."/>
            <person name="Fang J."/>
            <person name="Liu J."/>
            <person name="Zhang X."/>
            <person name="Zhang Q."/>
            <person name="Hu W."/>
            <person name="Qin Y."/>
            <person name="Wang K."/>
            <person name="Chen L.Y."/>
            <person name="Shirley N."/>
            <person name="Lin Y.R."/>
            <person name="Liu L.Y."/>
            <person name="Hernandez A.G."/>
            <person name="Wright C.L."/>
            <person name="Bulone V."/>
            <person name="Tuskan G.A."/>
            <person name="Heath K."/>
            <person name="Zee F."/>
            <person name="Moore P.H."/>
            <person name="Sunkar R."/>
            <person name="Leebens-Mack J.H."/>
            <person name="Mockler T."/>
            <person name="Bennetzen J.L."/>
            <person name="Freeling M."/>
            <person name="Sankoff D."/>
            <person name="Paterson A.H."/>
            <person name="Zhu X."/>
            <person name="Yang X."/>
            <person name="Smith J.A."/>
            <person name="Cushman J.C."/>
            <person name="Paull R.E."/>
            <person name="Yu Q."/>
        </authorList>
    </citation>
    <scope>NUCLEOTIDE SEQUENCE [LARGE SCALE GENOMIC DNA]</scope>
    <source>
        <strain evidence="2">cv. F153</strain>
    </source>
</reference>
<feature type="compositionally biased region" description="Basic residues" evidence="1">
    <location>
        <begin position="518"/>
        <end position="528"/>
    </location>
</feature>
<organism evidence="5">
    <name type="scientific">Ananas comosus</name>
    <name type="common">Pineapple</name>
    <name type="synonym">Ananas ananas</name>
    <dbReference type="NCBI Taxonomy" id="4615"/>
    <lineage>
        <taxon>Eukaryota</taxon>
        <taxon>Viridiplantae</taxon>
        <taxon>Streptophyta</taxon>
        <taxon>Embryophyta</taxon>
        <taxon>Tracheophyta</taxon>
        <taxon>Spermatophyta</taxon>
        <taxon>Magnoliopsida</taxon>
        <taxon>Liliopsida</taxon>
        <taxon>Poales</taxon>
        <taxon>Bromeliaceae</taxon>
        <taxon>Bromelioideae</taxon>
        <taxon>Ananas</taxon>
    </lineage>
</organism>
<evidence type="ECO:0000256" key="1">
    <source>
        <dbReference type="SAM" id="MobiDB-lite"/>
    </source>
</evidence>
<dbReference type="RefSeq" id="XP_020110604.1">
    <property type="nucleotide sequence ID" value="XM_020255015.1"/>
</dbReference>